<sequence>MIQRKVPQHHVYILLFRSYNLSGNRNEFLDDLDYIYDRGIEDEFEDDYVQSQRRYKERASAAFAEDLADLRRKRRDMQDRIFDVIDLNAEIEKARNTLEQADIAFQRHATKFDNTDTCEDLSSKKFLNMDISPEKSTPKTIKFIKIPNVDIMPYLPQPTKSRQDKTMLIDTNGISDPLNTVALLPLKRKFSMKKKSVTF</sequence>
<feature type="coiled-coil region" evidence="1">
    <location>
        <begin position="60"/>
        <end position="104"/>
    </location>
</feature>
<evidence type="ECO:0000313" key="2">
    <source>
        <dbReference type="EMBL" id="CAL7951023.1"/>
    </source>
</evidence>
<keyword evidence="3" id="KW-1185">Reference proteome</keyword>
<reference evidence="2 3" key="1">
    <citation type="submission" date="2024-08" db="EMBL/GenBank/DDBJ databases">
        <authorList>
            <person name="Will J Nash"/>
            <person name="Angela Man"/>
            <person name="Seanna McTaggart"/>
            <person name="Kendall Baker"/>
            <person name="Tom Barker"/>
            <person name="Leah Catchpole"/>
            <person name="Alex Durrant"/>
            <person name="Karim Gharbi"/>
            <person name="Naomi Irish"/>
            <person name="Gemy Kaithakottil"/>
            <person name="Debby Ku"/>
            <person name="Aaliyah Providence"/>
            <person name="Felix Shaw"/>
            <person name="David Swarbreck"/>
            <person name="Chris Watkins"/>
            <person name="Ann M. McCartney"/>
            <person name="Giulio Formenti"/>
            <person name="Alice Mouton"/>
            <person name="Noel Vella"/>
            <person name="Bjorn M von Reumont"/>
            <person name="Adriana Vella"/>
            <person name="Wilfried Haerty"/>
        </authorList>
    </citation>
    <scope>NUCLEOTIDE SEQUENCE [LARGE SCALE GENOMIC DNA]</scope>
</reference>
<organism evidence="2 3">
    <name type="scientific">Xylocopa violacea</name>
    <name type="common">Violet carpenter bee</name>
    <name type="synonym">Apis violacea</name>
    <dbReference type="NCBI Taxonomy" id="135666"/>
    <lineage>
        <taxon>Eukaryota</taxon>
        <taxon>Metazoa</taxon>
        <taxon>Ecdysozoa</taxon>
        <taxon>Arthropoda</taxon>
        <taxon>Hexapoda</taxon>
        <taxon>Insecta</taxon>
        <taxon>Pterygota</taxon>
        <taxon>Neoptera</taxon>
        <taxon>Endopterygota</taxon>
        <taxon>Hymenoptera</taxon>
        <taxon>Apocrita</taxon>
        <taxon>Aculeata</taxon>
        <taxon>Apoidea</taxon>
        <taxon>Anthophila</taxon>
        <taxon>Apidae</taxon>
        <taxon>Xylocopa</taxon>
        <taxon>Xylocopa</taxon>
    </lineage>
</organism>
<accession>A0ABP1PEQ4</accession>
<keyword evidence="1" id="KW-0175">Coiled coil</keyword>
<protein>
    <submittedName>
        <fullName evidence="2">Uncharacterized protein</fullName>
    </submittedName>
</protein>
<comment type="caution">
    <text evidence="2">The sequence shown here is derived from an EMBL/GenBank/DDBJ whole genome shotgun (WGS) entry which is preliminary data.</text>
</comment>
<dbReference type="EMBL" id="CAXAJV020001300">
    <property type="protein sequence ID" value="CAL7951023.1"/>
    <property type="molecule type" value="Genomic_DNA"/>
</dbReference>
<evidence type="ECO:0000256" key="1">
    <source>
        <dbReference type="SAM" id="Coils"/>
    </source>
</evidence>
<gene>
    <name evidence="2" type="ORF">XYLVIOL_LOCUS10321</name>
</gene>
<name>A0ABP1PEQ4_XYLVO</name>
<dbReference type="Proteomes" id="UP001642520">
    <property type="component" value="Unassembled WGS sequence"/>
</dbReference>
<proteinExistence type="predicted"/>
<evidence type="ECO:0000313" key="3">
    <source>
        <dbReference type="Proteomes" id="UP001642520"/>
    </source>
</evidence>